<name>A0A8H7TVG0_BIOOC</name>
<feature type="compositionally biased region" description="Low complexity" evidence="1">
    <location>
        <begin position="29"/>
        <end position="43"/>
    </location>
</feature>
<gene>
    <name evidence="2" type="ORF">IM811_000416</name>
</gene>
<sequence>MAFLVRMHDQNNEKQGETGQPSPVQFDPAQSSPVRLSSASLSQNQTNRSRLWSPQSHREPARGARRASGQRQDPQRGFLATSAKDTGARALFDAMNAQYTIDAAMPSADPTPDSL</sequence>
<dbReference type="Proteomes" id="UP000616885">
    <property type="component" value="Unassembled WGS sequence"/>
</dbReference>
<organism evidence="2 3">
    <name type="scientific">Bionectria ochroleuca</name>
    <name type="common">Gliocladium roseum</name>
    <dbReference type="NCBI Taxonomy" id="29856"/>
    <lineage>
        <taxon>Eukaryota</taxon>
        <taxon>Fungi</taxon>
        <taxon>Dikarya</taxon>
        <taxon>Ascomycota</taxon>
        <taxon>Pezizomycotina</taxon>
        <taxon>Sordariomycetes</taxon>
        <taxon>Hypocreomycetidae</taxon>
        <taxon>Hypocreales</taxon>
        <taxon>Bionectriaceae</taxon>
        <taxon>Clonostachys</taxon>
    </lineage>
</organism>
<feature type="compositionally biased region" description="Basic and acidic residues" evidence="1">
    <location>
        <begin position="1"/>
        <end position="16"/>
    </location>
</feature>
<evidence type="ECO:0000313" key="3">
    <source>
        <dbReference type="Proteomes" id="UP000616885"/>
    </source>
</evidence>
<reference evidence="2" key="1">
    <citation type="submission" date="2020-10" db="EMBL/GenBank/DDBJ databases">
        <title>High-Quality Genome Resource of Clonostachys rosea strain S41 by Oxford Nanopore Long-Read Sequencing.</title>
        <authorList>
            <person name="Wang H."/>
        </authorList>
    </citation>
    <scope>NUCLEOTIDE SEQUENCE</scope>
    <source>
        <strain evidence="2">S41</strain>
    </source>
</reference>
<dbReference type="EMBL" id="JADCTT010000001">
    <property type="protein sequence ID" value="KAF9758722.1"/>
    <property type="molecule type" value="Genomic_DNA"/>
</dbReference>
<proteinExistence type="predicted"/>
<dbReference type="AlphaFoldDB" id="A0A8H7TVG0"/>
<feature type="compositionally biased region" description="Polar residues" evidence="1">
    <location>
        <begin position="44"/>
        <end position="55"/>
    </location>
</feature>
<feature type="region of interest" description="Disordered" evidence="1">
    <location>
        <begin position="1"/>
        <end position="85"/>
    </location>
</feature>
<accession>A0A8H7TVG0</accession>
<protein>
    <submittedName>
        <fullName evidence="2">Uncharacterized protein</fullName>
    </submittedName>
</protein>
<comment type="caution">
    <text evidence="2">The sequence shown here is derived from an EMBL/GenBank/DDBJ whole genome shotgun (WGS) entry which is preliminary data.</text>
</comment>
<evidence type="ECO:0000313" key="2">
    <source>
        <dbReference type="EMBL" id="KAF9758722.1"/>
    </source>
</evidence>
<evidence type="ECO:0000256" key="1">
    <source>
        <dbReference type="SAM" id="MobiDB-lite"/>
    </source>
</evidence>